<dbReference type="GeneID" id="98918577"/>
<comment type="caution">
    <text evidence="1">The sequence shown here is derived from an EMBL/GenBank/DDBJ whole genome shotgun (WGS) entry which is preliminary data.</text>
</comment>
<dbReference type="EMBL" id="ABWN01000017">
    <property type="protein sequence ID" value="EFF69699.1"/>
    <property type="molecule type" value="Genomic_DNA"/>
</dbReference>
<keyword evidence="2" id="KW-1185">Reference proteome</keyword>
<dbReference type="HOGENOM" id="CLU_642029_0_0_9"/>
<evidence type="ECO:0000313" key="1">
    <source>
        <dbReference type="EMBL" id="EFF69699.1"/>
    </source>
</evidence>
<reference evidence="1 2" key="1">
    <citation type="submission" date="2010-02" db="EMBL/GenBank/DDBJ databases">
        <authorList>
            <person name="Weinstock G."/>
            <person name="Sodergren E."/>
            <person name="Clifton S."/>
            <person name="Fulton L."/>
            <person name="Fulton B."/>
            <person name="Courtney L."/>
            <person name="Fronick C."/>
            <person name="Harrison M."/>
            <person name="Strong C."/>
            <person name="Farmer C."/>
            <person name="Delahaunty K."/>
            <person name="Markovic C."/>
            <person name="Hall O."/>
            <person name="Minx P."/>
            <person name="Tomlinson C."/>
            <person name="Mitreva M."/>
            <person name="Nelson J."/>
            <person name="Hou S."/>
            <person name="Wollam A."/>
            <person name="Pepin K.H."/>
            <person name="Johnson M."/>
            <person name="Bhonagiri V."/>
            <person name="Zhang X."/>
            <person name="Suruliraj S."/>
            <person name="Warren W."/>
            <person name="Chinwalla A."/>
            <person name="Mardis E.R."/>
            <person name="Wilson R.K."/>
        </authorList>
    </citation>
    <scope>NUCLEOTIDE SEQUENCE [LARGE SCALE GENOMIC DNA]</scope>
    <source>
        <strain evidence="1 2">DSM 2876</strain>
    </source>
</reference>
<gene>
    <name evidence="1" type="ORF">BUTYVIB_00213</name>
</gene>
<dbReference type="Proteomes" id="UP000006238">
    <property type="component" value="Unassembled WGS sequence"/>
</dbReference>
<organism evidence="1 2">
    <name type="scientific">Eshraghiella crossota DSM 2876</name>
    <dbReference type="NCBI Taxonomy" id="511680"/>
    <lineage>
        <taxon>Bacteria</taxon>
        <taxon>Bacillati</taxon>
        <taxon>Bacillota</taxon>
        <taxon>Clostridia</taxon>
        <taxon>Lachnospirales</taxon>
        <taxon>Lachnospiraceae</taxon>
        <taxon>Eshraghiella</taxon>
    </lineage>
</organism>
<dbReference type="STRING" id="45851.BHV86_06790"/>
<evidence type="ECO:0000313" key="2">
    <source>
        <dbReference type="Proteomes" id="UP000006238"/>
    </source>
</evidence>
<accession>D4RW82</accession>
<name>D4RW82_9FIRM</name>
<proteinExistence type="predicted"/>
<dbReference type="RefSeq" id="WP_005600872.1">
    <property type="nucleotide sequence ID" value="NZ_GG663519.1"/>
</dbReference>
<sequence length="427" mass="49910">MIAVVVKCGKNDYMVIDDREWSSFNNSIKSLSGSDKKNRTYQIGDRNFTYKETKKFKHLFTGTYASAYNLMPEIITEHGNYKNLIDDILESLKIAPGKRWDYVLFFANDFNKSVFKGTDYDYNFEAVKKHEFLMFFEDENIEKLRNGEYEALLKIALYARYDTEDDILNRILGDARFELPADFDIYYSDESEMDEKLKFIRNKSIIEDFFINNRRGLQRFLARENEYSTEIISVLSQINPVIYTTDRPVSRMRFTDLFPKKIKDKIGIMGFLDARSATNNIIIRISQTADKLCKLDFESAYKVQSEIAKASEEFCEIAETAIDGIVNVPELFNNNSSKKILESIGNVTKCEGNRDKYIDLLNRAILAFDNENYTKEELKPIFSLWVEGWSVEFKRCAKYLTDESIDFMKKYLSETEIKVVEDNCNKK</sequence>
<dbReference type="AlphaFoldDB" id="D4RW82"/>
<protein>
    <submittedName>
        <fullName evidence="1">Uncharacterized protein</fullName>
    </submittedName>
</protein>